<proteinExistence type="predicted"/>
<dbReference type="Proteomes" id="UP000886700">
    <property type="component" value="Unplaced"/>
</dbReference>
<name>A0A3Q0D225_MESAU</name>
<dbReference type="RefSeq" id="XP_021086761.1">
    <property type="nucleotide sequence ID" value="XM_021231102.2"/>
</dbReference>
<dbReference type="PANTHER" id="PTHR19441">
    <property type="entry name" value="WHEY ACDIC PROTEIN WAP"/>
    <property type="match status" value="1"/>
</dbReference>
<dbReference type="GO" id="GO:0019731">
    <property type="term" value="P:antibacterial humoral response"/>
    <property type="evidence" value="ECO:0007669"/>
    <property type="project" value="TreeGrafter"/>
</dbReference>
<reference evidence="5" key="1">
    <citation type="submission" date="2025-08" db="UniProtKB">
        <authorList>
            <consortium name="RefSeq"/>
        </authorList>
    </citation>
    <scope>IDENTIFICATION</scope>
    <source>
        <tissue evidence="5">Liver</tissue>
    </source>
</reference>
<dbReference type="InterPro" id="IPR036645">
    <property type="entry name" value="Elafin-like_sf"/>
</dbReference>
<evidence type="ECO:0000259" key="3">
    <source>
        <dbReference type="PROSITE" id="PS51390"/>
    </source>
</evidence>
<evidence type="ECO:0000256" key="2">
    <source>
        <dbReference type="SAM" id="SignalP"/>
    </source>
</evidence>
<protein>
    <submittedName>
        <fullName evidence="5">WAP four-disulfide core domain protein 18-like</fullName>
    </submittedName>
</protein>
<dbReference type="GeneID" id="110342182"/>
<dbReference type="OrthoDB" id="6060011at2759"/>
<evidence type="ECO:0000256" key="1">
    <source>
        <dbReference type="ARBA" id="ARBA00022690"/>
    </source>
</evidence>
<dbReference type="Gene3D" id="4.10.75.10">
    <property type="entry name" value="Elafin-like"/>
    <property type="match status" value="1"/>
</dbReference>
<dbReference type="PRINTS" id="PR00003">
    <property type="entry name" value="4DISULPHCORE"/>
</dbReference>
<feature type="chain" id="PRO_5017954651" evidence="2">
    <location>
        <begin position="23"/>
        <end position="89"/>
    </location>
</feature>
<feature type="domain" description="WAP" evidence="3">
    <location>
        <begin position="29"/>
        <end position="76"/>
    </location>
</feature>
<organism evidence="4 5">
    <name type="scientific">Mesocricetus auratus</name>
    <name type="common">Golden hamster</name>
    <dbReference type="NCBI Taxonomy" id="10036"/>
    <lineage>
        <taxon>Eukaryota</taxon>
        <taxon>Metazoa</taxon>
        <taxon>Chordata</taxon>
        <taxon>Craniata</taxon>
        <taxon>Vertebrata</taxon>
        <taxon>Euteleostomi</taxon>
        <taxon>Mammalia</taxon>
        <taxon>Eutheria</taxon>
        <taxon>Euarchontoglires</taxon>
        <taxon>Glires</taxon>
        <taxon>Rodentia</taxon>
        <taxon>Myomorpha</taxon>
        <taxon>Muroidea</taxon>
        <taxon>Cricetidae</taxon>
        <taxon>Cricetinae</taxon>
        <taxon>Mesocricetus</taxon>
    </lineage>
</organism>
<gene>
    <name evidence="5" type="primary">LOC110342182</name>
</gene>
<keyword evidence="2" id="KW-0732">Signal</keyword>
<dbReference type="GO" id="GO:0004867">
    <property type="term" value="F:serine-type endopeptidase inhibitor activity"/>
    <property type="evidence" value="ECO:0007669"/>
    <property type="project" value="TreeGrafter"/>
</dbReference>
<feature type="signal peptide" evidence="2">
    <location>
        <begin position="1"/>
        <end position="22"/>
    </location>
</feature>
<evidence type="ECO:0000313" key="4">
    <source>
        <dbReference type="Proteomes" id="UP000886700"/>
    </source>
</evidence>
<dbReference type="PANTHER" id="PTHR19441:SF95">
    <property type="entry name" value="PERLWAPIN ISOFORM X1"/>
    <property type="match status" value="1"/>
</dbReference>
<accession>A0A3Q0D225</accession>
<dbReference type="SUPFAM" id="SSF57256">
    <property type="entry name" value="Elafin-like"/>
    <property type="match status" value="1"/>
</dbReference>
<dbReference type="InterPro" id="IPR008197">
    <property type="entry name" value="WAP_dom"/>
</dbReference>
<dbReference type="SMART" id="SM00217">
    <property type="entry name" value="WAP"/>
    <property type="match status" value="1"/>
</dbReference>
<dbReference type="GO" id="GO:0045087">
    <property type="term" value="P:innate immune response"/>
    <property type="evidence" value="ECO:0007669"/>
    <property type="project" value="TreeGrafter"/>
</dbReference>
<dbReference type="Pfam" id="PF00095">
    <property type="entry name" value="WAP"/>
    <property type="match status" value="1"/>
</dbReference>
<dbReference type="InterPro" id="IPR050514">
    <property type="entry name" value="WAP_four-disulfide_core"/>
</dbReference>
<sequence>MKTATVLVLVTLIAIGKDSVSALRFAPGGSQKPGACPKNPTKCTVPILIQCSEDKWCPMEQKCCKLGCSRKCTSPVFETTDNPLVYGSN</sequence>
<dbReference type="KEGG" id="maua:110342182"/>
<keyword evidence="4" id="KW-1185">Reference proteome</keyword>
<evidence type="ECO:0000313" key="5">
    <source>
        <dbReference type="RefSeq" id="XP_021086761.1"/>
    </source>
</evidence>
<dbReference type="AlphaFoldDB" id="A0A3Q0D225"/>
<dbReference type="GO" id="GO:0005615">
    <property type="term" value="C:extracellular space"/>
    <property type="evidence" value="ECO:0007669"/>
    <property type="project" value="TreeGrafter"/>
</dbReference>
<dbReference type="PROSITE" id="PS51390">
    <property type="entry name" value="WAP"/>
    <property type="match status" value="1"/>
</dbReference>
<keyword evidence="1" id="KW-0646">Protease inhibitor</keyword>